<dbReference type="KEGG" id="nvi:116417141"/>
<dbReference type="RefSeq" id="XP_032455798.1">
    <property type="nucleotide sequence ID" value="XM_032599907.1"/>
</dbReference>
<dbReference type="GO" id="GO:0030317">
    <property type="term" value="P:flagellated sperm motility"/>
    <property type="evidence" value="ECO:0007669"/>
    <property type="project" value="TreeGrafter"/>
</dbReference>
<dbReference type="PANTHER" id="PTHR35249">
    <property type="entry name" value="DYNEIN REGULATORY COMPLEX SUBUNIT 7"/>
    <property type="match status" value="1"/>
</dbReference>
<dbReference type="InterPro" id="IPR033551">
    <property type="entry name" value="DRC7/lobo"/>
</dbReference>
<dbReference type="InParanoid" id="A0A7M7QZ21"/>
<accession>A0A7M7QZ21</accession>
<dbReference type="PANTHER" id="PTHR35249:SF2">
    <property type="entry name" value="DYNEIN REGULATORY COMPLEX SUBUNIT 7"/>
    <property type="match status" value="1"/>
</dbReference>
<dbReference type="EnsemblMetazoa" id="XM_032599907">
    <property type="protein sequence ID" value="XP_032455798"/>
    <property type="gene ID" value="LOC116417141"/>
</dbReference>
<proteinExistence type="predicted"/>
<dbReference type="GeneID" id="116417141"/>
<organism evidence="2 3">
    <name type="scientific">Nasonia vitripennis</name>
    <name type="common">Parasitic wasp</name>
    <dbReference type="NCBI Taxonomy" id="7425"/>
    <lineage>
        <taxon>Eukaryota</taxon>
        <taxon>Metazoa</taxon>
        <taxon>Ecdysozoa</taxon>
        <taxon>Arthropoda</taxon>
        <taxon>Hexapoda</taxon>
        <taxon>Insecta</taxon>
        <taxon>Pterygota</taxon>
        <taxon>Neoptera</taxon>
        <taxon>Endopterygota</taxon>
        <taxon>Hymenoptera</taxon>
        <taxon>Apocrita</taxon>
        <taxon>Proctotrupomorpha</taxon>
        <taxon>Chalcidoidea</taxon>
        <taxon>Pteromalidae</taxon>
        <taxon>Pteromalinae</taxon>
        <taxon>Nasonia</taxon>
    </lineage>
</organism>
<sequence>MAIRILFTLPATAAPPRHFQNNPPKYLVADAIRMDPQPPGIPSTGKRKEDDERPRAAAGIEQVDQVGIGDVLGITADRLERIRRELGLVRLSWQGRVNLEDIEKENSELQWPESYRTVSDIEKTLFWYAENFRRQHRAVYPHRKPLLLTCANECGVQVNYPVISPSQISKYFTRIVRLSHFHLR</sequence>
<dbReference type="AlphaFoldDB" id="A0A7M7QZ21"/>
<evidence type="ECO:0000313" key="2">
    <source>
        <dbReference type="EnsemblMetazoa" id="XP_032455798"/>
    </source>
</evidence>
<protein>
    <submittedName>
        <fullName evidence="2">Uncharacterized protein</fullName>
    </submittedName>
</protein>
<evidence type="ECO:0000313" key="3">
    <source>
        <dbReference type="Proteomes" id="UP000002358"/>
    </source>
</evidence>
<dbReference type="Proteomes" id="UP000002358">
    <property type="component" value="Chromosome 4"/>
</dbReference>
<reference evidence="2" key="1">
    <citation type="submission" date="2021-01" db="UniProtKB">
        <authorList>
            <consortium name="EnsemblMetazoa"/>
        </authorList>
    </citation>
    <scope>IDENTIFICATION</scope>
</reference>
<keyword evidence="3" id="KW-1185">Reference proteome</keyword>
<feature type="region of interest" description="Disordered" evidence="1">
    <location>
        <begin position="33"/>
        <end position="53"/>
    </location>
</feature>
<name>A0A7M7QZ21_NASVI</name>
<evidence type="ECO:0000256" key="1">
    <source>
        <dbReference type="SAM" id="MobiDB-lite"/>
    </source>
</evidence>
<dbReference type="GO" id="GO:0031514">
    <property type="term" value="C:motile cilium"/>
    <property type="evidence" value="ECO:0007669"/>
    <property type="project" value="TreeGrafter"/>
</dbReference>
<dbReference type="OrthoDB" id="10262874at2759"/>